<name>A0A3D3R883_9PLAN</name>
<organism evidence="1 2">
    <name type="scientific">Gimesia maris</name>
    <dbReference type="NCBI Taxonomy" id="122"/>
    <lineage>
        <taxon>Bacteria</taxon>
        <taxon>Pseudomonadati</taxon>
        <taxon>Planctomycetota</taxon>
        <taxon>Planctomycetia</taxon>
        <taxon>Planctomycetales</taxon>
        <taxon>Planctomycetaceae</taxon>
        <taxon>Gimesia</taxon>
    </lineage>
</organism>
<sequence length="96" mass="10475">MMGIASGDSAAQKSAPAHIKKITYRHDRVLKVPSAFPEETGHLQIREKSMDGMPAENRISGVFASHSAGIDVNRLCGETTTKTVSFPVSERDFRES</sequence>
<proteinExistence type="predicted"/>
<dbReference type="EMBL" id="DQAY01000115">
    <property type="protein sequence ID" value="HCO25071.1"/>
    <property type="molecule type" value="Genomic_DNA"/>
</dbReference>
<accession>A0A3D3R883</accession>
<dbReference type="Proteomes" id="UP000263642">
    <property type="component" value="Unassembled WGS sequence"/>
</dbReference>
<evidence type="ECO:0000313" key="1">
    <source>
        <dbReference type="EMBL" id="HCO25071.1"/>
    </source>
</evidence>
<protein>
    <submittedName>
        <fullName evidence="1">Uncharacterized protein</fullName>
    </submittedName>
</protein>
<gene>
    <name evidence="1" type="ORF">DIT97_19335</name>
</gene>
<reference evidence="1 2" key="1">
    <citation type="journal article" date="2018" name="Nat. Biotechnol.">
        <title>A standardized bacterial taxonomy based on genome phylogeny substantially revises the tree of life.</title>
        <authorList>
            <person name="Parks D.H."/>
            <person name="Chuvochina M."/>
            <person name="Waite D.W."/>
            <person name="Rinke C."/>
            <person name="Skarshewski A."/>
            <person name="Chaumeil P.A."/>
            <person name="Hugenholtz P."/>
        </authorList>
    </citation>
    <scope>NUCLEOTIDE SEQUENCE [LARGE SCALE GENOMIC DNA]</scope>
    <source>
        <strain evidence="1">UBA9375</strain>
    </source>
</reference>
<comment type="caution">
    <text evidence="1">The sequence shown here is derived from an EMBL/GenBank/DDBJ whole genome shotgun (WGS) entry which is preliminary data.</text>
</comment>
<evidence type="ECO:0000313" key="2">
    <source>
        <dbReference type="Proteomes" id="UP000263642"/>
    </source>
</evidence>
<dbReference type="AlphaFoldDB" id="A0A3D3R883"/>